<evidence type="ECO:0000256" key="4">
    <source>
        <dbReference type="ARBA" id="ARBA00022630"/>
    </source>
</evidence>
<keyword evidence="5" id="KW-0274">FAD</keyword>
<protein>
    <submittedName>
        <fullName evidence="9">5-demethoxyubiquinol-8 5-hydroxylase UbiM</fullName>
    </submittedName>
</protein>
<comment type="cofactor">
    <cofactor evidence="1">
        <name>FAD</name>
        <dbReference type="ChEBI" id="CHEBI:57692"/>
    </cofactor>
</comment>
<dbReference type="UniPathway" id="UPA00232"/>
<dbReference type="InterPro" id="IPR036188">
    <property type="entry name" value="FAD/NAD-bd_sf"/>
</dbReference>
<dbReference type="InterPro" id="IPR010971">
    <property type="entry name" value="UbiH/COQ6"/>
</dbReference>
<gene>
    <name evidence="9" type="primary">ubiM</name>
    <name evidence="9" type="ORF">GWK16_03585</name>
</gene>
<dbReference type="GO" id="GO:0071949">
    <property type="term" value="F:FAD binding"/>
    <property type="evidence" value="ECO:0007669"/>
    <property type="project" value="InterPro"/>
</dbReference>
<reference evidence="9 10" key="1">
    <citation type="submission" date="2020-03" db="EMBL/GenBank/DDBJ databases">
        <authorList>
            <person name="Sun Q."/>
        </authorList>
    </citation>
    <scope>NUCLEOTIDE SEQUENCE [LARGE SCALE GENOMIC DNA]</scope>
    <source>
        <strain evidence="9 10">JC162</strain>
    </source>
</reference>
<comment type="pathway">
    <text evidence="2">Cofactor biosynthesis; ubiquinone biosynthesis.</text>
</comment>
<feature type="domain" description="FAD-binding" evidence="8">
    <location>
        <begin position="2"/>
        <end position="329"/>
    </location>
</feature>
<dbReference type="InterPro" id="IPR002938">
    <property type="entry name" value="FAD-bd"/>
</dbReference>
<evidence type="ECO:0000256" key="5">
    <source>
        <dbReference type="ARBA" id="ARBA00022827"/>
    </source>
</evidence>
<dbReference type="InterPro" id="IPR051205">
    <property type="entry name" value="UbiH/COQ6_monooxygenase"/>
</dbReference>
<keyword evidence="4" id="KW-0285">Flavoprotein</keyword>
<keyword evidence="10" id="KW-1185">Reference proteome</keyword>
<comment type="caution">
    <text evidence="9">The sequence shown here is derived from an EMBL/GenBank/DDBJ whole genome shotgun (WGS) entry which is preliminary data.</text>
</comment>
<dbReference type="PANTHER" id="PTHR43876:SF25">
    <property type="entry name" value="MONOOXYGENASE NMA2164"/>
    <property type="match status" value="1"/>
</dbReference>
<keyword evidence="6" id="KW-0560">Oxidoreductase</keyword>
<evidence type="ECO:0000256" key="3">
    <source>
        <dbReference type="ARBA" id="ARBA00005349"/>
    </source>
</evidence>
<dbReference type="SUPFAM" id="SSF51905">
    <property type="entry name" value="FAD/NAD(P)-binding domain"/>
    <property type="match status" value="1"/>
</dbReference>
<dbReference type="PANTHER" id="PTHR43876">
    <property type="entry name" value="UBIQUINONE BIOSYNTHESIS MONOOXYGENASE COQ6, MITOCHONDRIAL"/>
    <property type="match status" value="1"/>
</dbReference>
<evidence type="ECO:0000256" key="1">
    <source>
        <dbReference type="ARBA" id="ARBA00001974"/>
    </source>
</evidence>
<dbReference type="PRINTS" id="PR00420">
    <property type="entry name" value="RNGMNOXGNASE"/>
</dbReference>
<evidence type="ECO:0000313" key="9">
    <source>
        <dbReference type="EMBL" id="NMJ40307.1"/>
    </source>
</evidence>
<dbReference type="RefSeq" id="WP_170052562.1">
    <property type="nucleotide sequence ID" value="NZ_JABBKX010000001.1"/>
</dbReference>
<evidence type="ECO:0000256" key="6">
    <source>
        <dbReference type="ARBA" id="ARBA00023002"/>
    </source>
</evidence>
<dbReference type="GO" id="GO:0006744">
    <property type="term" value="P:ubiquinone biosynthetic process"/>
    <property type="evidence" value="ECO:0007669"/>
    <property type="project" value="UniProtKB-UniPathway"/>
</dbReference>
<dbReference type="Gene3D" id="3.50.50.60">
    <property type="entry name" value="FAD/NAD(P)-binding domain"/>
    <property type="match status" value="2"/>
</dbReference>
<dbReference type="GO" id="GO:0016705">
    <property type="term" value="F:oxidoreductase activity, acting on paired donors, with incorporation or reduction of molecular oxygen"/>
    <property type="evidence" value="ECO:0007669"/>
    <property type="project" value="InterPro"/>
</dbReference>
<evidence type="ECO:0000256" key="7">
    <source>
        <dbReference type="ARBA" id="ARBA00023033"/>
    </source>
</evidence>
<evidence type="ECO:0000259" key="8">
    <source>
        <dbReference type="Pfam" id="PF01494"/>
    </source>
</evidence>
<dbReference type="Proteomes" id="UP000548582">
    <property type="component" value="Unassembled WGS sequence"/>
</dbReference>
<dbReference type="NCBIfam" id="NF006593">
    <property type="entry name" value="PRK09126.1"/>
    <property type="match status" value="1"/>
</dbReference>
<sequence length="402" mass="41763">MDTDVAIIGAGPAGLALACALAGSGRTVTLLERAPEASIADPAFDGREIALTHRSQAILRDLGAWERIPAAEMAPLREAKVINGASPLALRFAPGGDEPLGRLVPNHLIRRALFEAMAAWGEARLLAGRAVTGLALGAKGAVVALDGGEEVSARVVVAADSRFSEARRRAGIGAQMLDFGRTMIVARVAHERPHGGVATEWFGHGQTIAMLPLAGDVSSVVLTLPPAKAERLMAMTPGAFAEEVARRYEGRLGAMRPAGTRHAYPLVATYAHRFAGRRFALLGDAAVGMHPVTAHGFNFGLSGAELLAREIRAAADPGHAAGLSRYAAAHRRATLPLFLATNAIGRLYSDDRAPARAVRAALIGAGAVLRPVRKAIVAGLMDAPARRSSGGALPLQASPPKA</sequence>
<organism evidence="9 10">
    <name type="scientific">Neoroseomonas marina</name>
    <dbReference type="NCBI Taxonomy" id="1232220"/>
    <lineage>
        <taxon>Bacteria</taxon>
        <taxon>Pseudomonadati</taxon>
        <taxon>Pseudomonadota</taxon>
        <taxon>Alphaproteobacteria</taxon>
        <taxon>Acetobacterales</taxon>
        <taxon>Acetobacteraceae</taxon>
        <taxon>Neoroseomonas</taxon>
    </lineage>
</organism>
<accession>A0A848E9R9</accession>
<comment type="similarity">
    <text evidence="3">Belongs to the UbiH/COQ6 family.</text>
</comment>
<dbReference type="EMBL" id="JABBKX010000001">
    <property type="protein sequence ID" value="NMJ40307.1"/>
    <property type="molecule type" value="Genomic_DNA"/>
</dbReference>
<dbReference type="GO" id="GO:0004497">
    <property type="term" value="F:monooxygenase activity"/>
    <property type="evidence" value="ECO:0007669"/>
    <property type="project" value="UniProtKB-KW"/>
</dbReference>
<evidence type="ECO:0000313" key="10">
    <source>
        <dbReference type="Proteomes" id="UP000548582"/>
    </source>
</evidence>
<keyword evidence="7" id="KW-0503">Monooxygenase</keyword>
<dbReference type="AlphaFoldDB" id="A0A848E9R9"/>
<evidence type="ECO:0000256" key="2">
    <source>
        <dbReference type="ARBA" id="ARBA00004749"/>
    </source>
</evidence>
<proteinExistence type="inferred from homology"/>
<dbReference type="Pfam" id="PF01494">
    <property type="entry name" value="FAD_binding_3"/>
    <property type="match status" value="1"/>
</dbReference>
<dbReference type="NCBIfam" id="TIGR01988">
    <property type="entry name" value="Ubi-OHases"/>
    <property type="match status" value="1"/>
</dbReference>
<name>A0A848E9R9_9PROT</name>